<gene>
    <name evidence="1" type="ORF">FYC51_18535</name>
</gene>
<evidence type="ECO:0000313" key="2">
    <source>
        <dbReference type="Proteomes" id="UP000325243"/>
    </source>
</evidence>
<protein>
    <submittedName>
        <fullName evidence="1">Isocitrate lyase/phosphoenolpyruvate mutase family protein</fullName>
    </submittedName>
</protein>
<dbReference type="Gene3D" id="3.20.20.60">
    <property type="entry name" value="Phosphoenolpyruvate-binding domains"/>
    <property type="match status" value="1"/>
</dbReference>
<dbReference type="SUPFAM" id="SSF51621">
    <property type="entry name" value="Phosphoenolpyruvate/pyruvate domain"/>
    <property type="match status" value="1"/>
</dbReference>
<proteinExistence type="predicted"/>
<keyword evidence="1" id="KW-0670">Pyruvate</keyword>
<organism evidence="1 2">
    <name type="scientific">Agromyces mariniharenae</name>
    <dbReference type="NCBI Taxonomy" id="2604423"/>
    <lineage>
        <taxon>Bacteria</taxon>
        <taxon>Bacillati</taxon>
        <taxon>Actinomycetota</taxon>
        <taxon>Actinomycetes</taxon>
        <taxon>Micrococcales</taxon>
        <taxon>Microbacteriaceae</taxon>
        <taxon>Agromyces</taxon>
    </lineage>
</organism>
<dbReference type="Proteomes" id="UP000325243">
    <property type="component" value="Unassembled WGS sequence"/>
</dbReference>
<dbReference type="EMBL" id="VSSB01000002">
    <property type="protein sequence ID" value="TYL51119.1"/>
    <property type="molecule type" value="Genomic_DNA"/>
</dbReference>
<dbReference type="PANTHER" id="PTHR42905">
    <property type="entry name" value="PHOSPHOENOLPYRUVATE CARBOXYLASE"/>
    <property type="match status" value="1"/>
</dbReference>
<reference evidence="1 2" key="1">
    <citation type="submission" date="2019-08" db="EMBL/GenBank/DDBJ databases">
        <authorList>
            <person name="Hu J."/>
        </authorList>
    </citation>
    <scope>NUCLEOTIDE SEQUENCE [LARGE SCALE GENOMIC DNA]</scope>
    <source>
        <strain evidence="1 2">NEAU-184</strain>
    </source>
</reference>
<evidence type="ECO:0000313" key="1">
    <source>
        <dbReference type="EMBL" id="TYL51119.1"/>
    </source>
</evidence>
<dbReference type="InterPro" id="IPR040442">
    <property type="entry name" value="Pyrv_kinase-like_dom_sf"/>
</dbReference>
<dbReference type="Pfam" id="PF13714">
    <property type="entry name" value="PEP_mutase"/>
    <property type="match status" value="1"/>
</dbReference>
<keyword evidence="1" id="KW-0456">Lyase</keyword>
<accession>A0A5S4UZH2</accession>
<dbReference type="AlphaFoldDB" id="A0A5S4UZH2"/>
<dbReference type="GO" id="GO:0016829">
    <property type="term" value="F:lyase activity"/>
    <property type="evidence" value="ECO:0007669"/>
    <property type="project" value="UniProtKB-KW"/>
</dbReference>
<dbReference type="RefSeq" id="WP_148735213.1">
    <property type="nucleotide sequence ID" value="NZ_VSSB01000002.1"/>
</dbReference>
<dbReference type="InterPro" id="IPR015813">
    <property type="entry name" value="Pyrv/PenolPyrv_kinase-like_dom"/>
</dbReference>
<keyword evidence="2" id="KW-1185">Reference proteome</keyword>
<dbReference type="CDD" id="cd00377">
    <property type="entry name" value="ICL_PEPM"/>
    <property type="match status" value="1"/>
</dbReference>
<comment type="caution">
    <text evidence="1">The sequence shown here is derived from an EMBL/GenBank/DDBJ whole genome shotgun (WGS) entry which is preliminary data.</text>
</comment>
<sequence length="262" mass="26946">MLTPAEFRELHRPGEPFVLPNAWDLASARWLHADGHPVVGTTSLGVAFAAGRADGTGETADETIDLARRITGAGIAVTVDIEAGFSDEPDEVGRYAAELAGLGVVGVNLEDSDAAGRLVDPEAAARKIAAVAAAAPALYLNARTDPFWIGGEGDRAERTREALARSHRYLAAGATGVFVPGAIPLDTIAALARDIPAPVNVLVQSGVPVRDLAEVGVARISTGSLLFRVALGAISAAARRVGDGSYVPEPGTPSYDEVAGLP</sequence>
<dbReference type="InterPro" id="IPR039556">
    <property type="entry name" value="ICL/PEPM"/>
</dbReference>
<dbReference type="PANTHER" id="PTHR42905:SF16">
    <property type="entry name" value="CARBOXYPHOSPHONOENOLPYRUVATE PHOSPHONOMUTASE-LIKE PROTEIN (AFU_ORTHOLOGUE AFUA_5G07230)"/>
    <property type="match status" value="1"/>
</dbReference>
<name>A0A5S4UZH2_9MICO</name>